<dbReference type="Pfam" id="PF17291">
    <property type="entry name" value="M60-like_N"/>
    <property type="match status" value="1"/>
</dbReference>
<dbReference type="PANTHER" id="PTHR15730">
    <property type="entry name" value="EXPERIMENTAL AUTOIMMUNE PROSTATITIS ANTIGEN 2-RELATED"/>
    <property type="match status" value="1"/>
</dbReference>
<evidence type="ECO:0000313" key="4">
    <source>
        <dbReference type="EMBL" id="CAF3867769.1"/>
    </source>
</evidence>
<dbReference type="GO" id="GO:0004222">
    <property type="term" value="F:metalloendopeptidase activity"/>
    <property type="evidence" value="ECO:0007669"/>
    <property type="project" value="InterPro"/>
</dbReference>
<dbReference type="InterPro" id="IPR051244">
    <property type="entry name" value="TCAF"/>
</dbReference>
<dbReference type="InterPro" id="IPR001506">
    <property type="entry name" value="Peptidase_M12A"/>
</dbReference>
<protein>
    <recommendedName>
        <fullName evidence="6">Peptidase M12A domain-containing protein</fullName>
    </recommendedName>
</protein>
<reference evidence="4" key="1">
    <citation type="submission" date="2021-02" db="EMBL/GenBank/DDBJ databases">
        <authorList>
            <person name="Nowell W R."/>
        </authorList>
    </citation>
    <scope>NUCLEOTIDE SEQUENCE</scope>
</reference>
<dbReference type="GO" id="GO:0006508">
    <property type="term" value="P:proteolysis"/>
    <property type="evidence" value="ECO:0007669"/>
    <property type="project" value="InterPro"/>
</dbReference>
<dbReference type="AlphaFoldDB" id="A0A819FLI7"/>
<feature type="domain" description="Peptidase M12A" evidence="3">
    <location>
        <begin position="395"/>
        <end position="471"/>
    </location>
</feature>
<evidence type="ECO:0000259" key="2">
    <source>
        <dbReference type="PROSITE" id="PS51723"/>
    </source>
</evidence>
<dbReference type="InterPro" id="IPR031161">
    <property type="entry name" value="Peptidase_M60_dom"/>
</dbReference>
<dbReference type="InterPro" id="IPR035423">
    <property type="entry name" value="M60-like_N"/>
</dbReference>
<dbReference type="PROSITE" id="PS51864">
    <property type="entry name" value="ASTACIN"/>
    <property type="match status" value="1"/>
</dbReference>
<dbReference type="Pfam" id="PF01400">
    <property type="entry name" value="Astacin"/>
    <property type="match status" value="1"/>
</dbReference>
<evidence type="ECO:0000256" key="1">
    <source>
        <dbReference type="PROSITE-ProRule" id="PRU01211"/>
    </source>
</evidence>
<proteinExistence type="predicted"/>
<dbReference type="PANTHER" id="PTHR15730:SF5">
    <property type="entry name" value="SI:CH211-210B2.2-RELATED"/>
    <property type="match status" value="1"/>
</dbReference>
<evidence type="ECO:0000259" key="3">
    <source>
        <dbReference type="PROSITE" id="PS51864"/>
    </source>
</evidence>
<sequence length="471" mass="51840">MDDLRTFIEEGGALVCGVAPWNWLYFNKDKSLSDFTADRFCDSVGVKVTGNLAGCDNSIPSKPDLIKFKNVSNVVQALASEPNNGEYLAIIGSTIKELGDTSPDLSIETLQNMILNAGNDFIPTKASPIKDKSFRQRSIGLGGILCGLSDTKAPDDDFDDSLCIETDVTVNIQSKAANEWFCIGYYVPAGITIQIVVSEQIGASGWSARIGCHSDDLVSCNELRRWHCISTCKSLSGTTVQMSSAFGGLLFLESPAGESNSISVSLQNVVLTPTYDLMDSDRVERWEDLRVRAQSLWTEILLANTLFSIFRRKAYAHLDCVELDRALRFYDSVVVAHHELRGTTPGRRERIVSDEQPSAANMCKNNLILLLPVQVKDGEYLVGGDMIFPIKNMQRGVAQSTTGTRWTNGIVPYVMSTDFIAQQQALITGAMRNIERLTTINNRTCVQFRPKVSKDQYSILIKTGTGCSSHV</sequence>
<dbReference type="InterPro" id="IPR024079">
    <property type="entry name" value="MetalloPept_cat_dom_sf"/>
</dbReference>
<evidence type="ECO:0000313" key="5">
    <source>
        <dbReference type="Proteomes" id="UP000663823"/>
    </source>
</evidence>
<evidence type="ECO:0008006" key="6">
    <source>
        <dbReference type="Google" id="ProtNLM"/>
    </source>
</evidence>
<feature type="domain" description="Peptidase M60" evidence="2">
    <location>
        <begin position="178"/>
        <end position="362"/>
    </location>
</feature>
<gene>
    <name evidence="4" type="ORF">OTI717_LOCUS22050</name>
</gene>
<dbReference type="Gene3D" id="3.40.390.10">
    <property type="entry name" value="Collagenase (Catalytic Domain)"/>
    <property type="match status" value="1"/>
</dbReference>
<organism evidence="4 5">
    <name type="scientific">Rotaria sordida</name>
    <dbReference type="NCBI Taxonomy" id="392033"/>
    <lineage>
        <taxon>Eukaryota</taxon>
        <taxon>Metazoa</taxon>
        <taxon>Spiralia</taxon>
        <taxon>Gnathifera</taxon>
        <taxon>Rotifera</taxon>
        <taxon>Eurotatoria</taxon>
        <taxon>Bdelloidea</taxon>
        <taxon>Philodinida</taxon>
        <taxon>Philodinidae</taxon>
        <taxon>Rotaria</taxon>
    </lineage>
</organism>
<name>A0A819FLI7_9BILA</name>
<comment type="caution">
    <text evidence="4">The sequence shown here is derived from an EMBL/GenBank/DDBJ whole genome shotgun (WGS) entry which is preliminary data.</text>
</comment>
<dbReference type="SMART" id="SM01276">
    <property type="entry name" value="M60-like"/>
    <property type="match status" value="1"/>
</dbReference>
<accession>A0A819FLI7</accession>
<comment type="caution">
    <text evidence="1">Lacks conserved residue(s) required for the propagation of feature annotation.</text>
</comment>
<dbReference type="Proteomes" id="UP000663823">
    <property type="component" value="Unassembled WGS sequence"/>
</dbReference>
<dbReference type="EMBL" id="CAJOAX010003689">
    <property type="protein sequence ID" value="CAF3867769.1"/>
    <property type="molecule type" value="Genomic_DNA"/>
</dbReference>
<dbReference type="PROSITE" id="PS51723">
    <property type="entry name" value="PEPTIDASE_M60"/>
    <property type="match status" value="1"/>
</dbReference>